<dbReference type="EMBL" id="JABXWD010000566">
    <property type="protein sequence ID" value="MBV6343388.1"/>
    <property type="molecule type" value="Genomic_DNA"/>
</dbReference>
<organism evidence="2 3">
    <name type="scientific">Candidatus Magnetobacterium casense</name>
    <dbReference type="NCBI Taxonomy" id="1455061"/>
    <lineage>
        <taxon>Bacteria</taxon>
        <taxon>Pseudomonadati</taxon>
        <taxon>Nitrospirota</taxon>
        <taxon>Thermodesulfovibrionia</taxon>
        <taxon>Thermodesulfovibrionales</taxon>
        <taxon>Candidatus Magnetobacteriaceae</taxon>
        <taxon>Candidatus Magnetobacterium</taxon>
    </lineage>
</organism>
<name>A0ABS6S4R2_9BACT</name>
<evidence type="ECO:0000313" key="3">
    <source>
        <dbReference type="Proteomes" id="UP001196980"/>
    </source>
</evidence>
<proteinExistence type="predicted"/>
<evidence type="ECO:0000256" key="1">
    <source>
        <dbReference type="SAM" id="MobiDB-lite"/>
    </source>
</evidence>
<gene>
    <name evidence="2" type="ORF">HWQ67_17570</name>
</gene>
<feature type="region of interest" description="Disordered" evidence="1">
    <location>
        <begin position="20"/>
        <end position="65"/>
    </location>
</feature>
<comment type="caution">
    <text evidence="2">The sequence shown here is derived from an EMBL/GenBank/DDBJ whole genome shotgun (WGS) entry which is preliminary data.</text>
</comment>
<sequence length="65" mass="7344">MLLEPIRIDFYQEVIARLRGKDEAEPKQRGPGMGLRRPVEHAASSVRGAKKVRALQQMPEDDMGL</sequence>
<reference evidence="2 3" key="1">
    <citation type="journal article" date="2020" name="J Geophys Res Biogeosci">
        <title>Magnetotaxis as an Adaptation to Enable Bacterial Shuttling of Microbial Sulfur and Sulfur Cycling Across Aquatic Oxic#Anoxic Interfaces.</title>
        <authorList>
            <person name="Li J."/>
            <person name="Liu P."/>
            <person name="Wang J."/>
            <person name="Roberts A.P."/>
            <person name="Pan Y."/>
        </authorList>
    </citation>
    <scope>NUCLEOTIDE SEQUENCE [LARGE SCALE GENOMIC DNA]</scope>
    <source>
        <strain evidence="2 3">MYR-1_YQ</strain>
    </source>
</reference>
<dbReference type="Proteomes" id="UP001196980">
    <property type="component" value="Unassembled WGS sequence"/>
</dbReference>
<accession>A0ABS6S4R2</accession>
<evidence type="ECO:0000313" key="2">
    <source>
        <dbReference type="EMBL" id="MBV6343388.1"/>
    </source>
</evidence>
<keyword evidence="3" id="KW-1185">Reference proteome</keyword>
<protein>
    <submittedName>
        <fullName evidence="2">Uncharacterized protein</fullName>
    </submittedName>
</protein>
<dbReference type="RefSeq" id="WP_218254005.1">
    <property type="nucleotide sequence ID" value="NZ_JABXWD010000566.1"/>
</dbReference>